<protein>
    <submittedName>
        <fullName evidence="1">(northern house mosquito) hypothetical protein</fullName>
    </submittedName>
</protein>
<reference evidence="1" key="1">
    <citation type="submission" date="2021-05" db="EMBL/GenBank/DDBJ databases">
        <authorList>
            <person name="Alioto T."/>
            <person name="Alioto T."/>
            <person name="Gomez Garrido J."/>
        </authorList>
    </citation>
    <scope>NUCLEOTIDE SEQUENCE</scope>
</reference>
<name>A0A8D8BR40_CULPI</name>
<dbReference type="AlphaFoldDB" id="A0A8D8BR40"/>
<dbReference type="EMBL" id="HBUE01082516">
    <property type="protein sequence ID" value="CAG6478105.1"/>
    <property type="molecule type" value="Transcribed_RNA"/>
</dbReference>
<accession>A0A8D8BR40</accession>
<evidence type="ECO:0000313" key="1">
    <source>
        <dbReference type="EMBL" id="CAG6478105.1"/>
    </source>
</evidence>
<organism evidence="1">
    <name type="scientific">Culex pipiens</name>
    <name type="common">House mosquito</name>
    <dbReference type="NCBI Taxonomy" id="7175"/>
    <lineage>
        <taxon>Eukaryota</taxon>
        <taxon>Metazoa</taxon>
        <taxon>Ecdysozoa</taxon>
        <taxon>Arthropoda</taxon>
        <taxon>Hexapoda</taxon>
        <taxon>Insecta</taxon>
        <taxon>Pterygota</taxon>
        <taxon>Neoptera</taxon>
        <taxon>Endopterygota</taxon>
        <taxon>Diptera</taxon>
        <taxon>Nematocera</taxon>
        <taxon>Culicoidea</taxon>
        <taxon>Culicidae</taxon>
        <taxon>Culicinae</taxon>
        <taxon>Culicini</taxon>
        <taxon>Culex</taxon>
        <taxon>Culex</taxon>
    </lineage>
</organism>
<proteinExistence type="predicted"/>
<sequence length="117" mass="13084">MSKRDAGQIGQQNRKEVGSCCCCSRNQPESGGCCCKTWTKKSGRHATRFYTNLFYQQSWAVTWPTVAGGLHFFCTAGKANIVTLISLRPNKCALPKPWRLEVQKMVAYMLIALAFTT</sequence>